<reference evidence="8 9" key="1">
    <citation type="submission" date="2019-03" db="EMBL/GenBank/DDBJ databases">
        <title>Genomic Encyclopedia of Type Strains, Phase IV (KMG-IV): sequencing the most valuable type-strain genomes for metagenomic binning, comparative biology and taxonomic classification.</title>
        <authorList>
            <person name="Goeker M."/>
        </authorList>
    </citation>
    <scope>NUCLEOTIDE SEQUENCE [LARGE SCALE GENOMIC DNA]</scope>
    <source>
        <strain evidence="8 9">DSM 9035</strain>
    </source>
</reference>
<evidence type="ECO:0000256" key="3">
    <source>
        <dbReference type="ARBA" id="ARBA00023002"/>
    </source>
</evidence>
<dbReference type="PANTHER" id="PTHR30011:SF16">
    <property type="entry name" value="C2H2 FINGER DOMAIN TRANSCRIPTION FACTOR (EUROFUNG)-RELATED"/>
    <property type="match status" value="1"/>
</dbReference>
<gene>
    <name evidence="8" type="ORF">EDC64_10465</name>
</gene>
<dbReference type="NCBIfam" id="TIGR03860">
    <property type="entry name" value="FMN_nitrolo"/>
    <property type="match status" value="1"/>
</dbReference>
<comment type="similarity">
    <text evidence="5">Belongs to the NtaA/SnaA/DszA monooxygenase family.</text>
</comment>
<proteinExistence type="inferred from homology"/>
<accession>A0A4V2UY04</accession>
<dbReference type="GO" id="GO:0016705">
    <property type="term" value="F:oxidoreductase activity, acting on paired donors, with incorporation or reduction of molecular oxygen"/>
    <property type="evidence" value="ECO:0007669"/>
    <property type="project" value="InterPro"/>
</dbReference>
<dbReference type="SUPFAM" id="SSF51679">
    <property type="entry name" value="Bacterial luciferase-like"/>
    <property type="match status" value="1"/>
</dbReference>
<feature type="binding site" evidence="6">
    <location>
        <position position="151"/>
    </location>
    <ligand>
        <name>FMN</name>
        <dbReference type="ChEBI" id="CHEBI:58210"/>
    </ligand>
</feature>
<keyword evidence="3" id="KW-0560">Oxidoreductase</keyword>
<comment type="caution">
    <text evidence="8">The sequence shown here is derived from an EMBL/GenBank/DDBJ whole genome shotgun (WGS) entry which is preliminary data.</text>
</comment>
<dbReference type="GO" id="GO:0004497">
    <property type="term" value="F:monooxygenase activity"/>
    <property type="evidence" value="ECO:0007669"/>
    <property type="project" value="UniProtKB-KW"/>
</dbReference>
<feature type="binding site" evidence="6">
    <location>
        <position position="55"/>
    </location>
    <ligand>
        <name>FMN</name>
        <dbReference type="ChEBI" id="CHEBI:58210"/>
    </ligand>
</feature>
<dbReference type="Gene3D" id="3.20.20.30">
    <property type="entry name" value="Luciferase-like domain"/>
    <property type="match status" value="1"/>
</dbReference>
<dbReference type="InterPro" id="IPR016215">
    <property type="entry name" value="NTA_MOA"/>
</dbReference>
<feature type="binding site" evidence="6">
    <location>
        <position position="226"/>
    </location>
    <ligand>
        <name>FMN</name>
        <dbReference type="ChEBI" id="CHEBI:58210"/>
    </ligand>
</feature>
<evidence type="ECO:0000256" key="4">
    <source>
        <dbReference type="ARBA" id="ARBA00023033"/>
    </source>
</evidence>
<feature type="binding site" evidence="6">
    <location>
        <position position="155"/>
    </location>
    <ligand>
        <name>FMN</name>
        <dbReference type="ChEBI" id="CHEBI:58210"/>
    </ligand>
</feature>
<dbReference type="PANTHER" id="PTHR30011">
    <property type="entry name" value="ALKANESULFONATE MONOOXYGENASE-RELATED"/>
    <property type="match status" value="1"/>
</dbReference>
<organism evidence="8 9">
    <name type="scientific">Aquabacter spiritensis</name>
    <dbReference type="NCBI Taxonomy" id="933073"/>
    <lineage>
        <taxon>Bacteria</taxon>
        <taxon>Pseudomonadati</taxon>
        <taxon>Pseudomonadota</taxon>
        <taxon>Alphaproteobacteria</taxon>
        <taxon>Hyphomicrobiales</taxon>
        <taxon>Xanthobacteraceae</taxon>
        <taxon>Aquabacter</taxon>
    </lineage>
</organism>
<dbReference type="EMBL" id="SMAI01000004">
    <property type="protein sequence ID" value="TCT05508.1"/>
    <property type="molecule type" value="Genomic_DNA"/>
</dbReference>
<evidence type="ECO:0000259" key="7">
    <source>
        <dbReference type="Pfam" id="PF00296"/>
    </source>
</evidence>
<protein>
    <submittedName>
        <fullName evidence="8">FMN-dependent oxidoreductase (Nitrilotriacetate monooxygenase family)</fullName>
    </submittedName>
</protein>
<feature type="domain" description="Luciferase-like" evidence="7">
    <location>
        <begin position="33"/>
        <end position="395"/>
    </location>
</feature>
<evidence type="ECO:0000256" key="2">
    <source>
        <dbReference type="ARBA" id="ARBA00022643"/>
    </source>
</evidence>
<dbReference type="OrthoDB" id="9779442at2"/>
<dbReference type="AlphaFoldDB" id="A0A4V2UY04"/>
<dbReference type="PIRSF" id="PIRSF000337">
    <property type="entry name" value="NTA_MOA"/>
    <property type="match status" value="1"/>
</dbReference>
<dbReference type="Proteomes" id="UP000294664">
    <property type="component" value="Unassembled WGS sequence"/>
</dbReference>
<evidence type="ECO:0000256" key="5">
    <source>
        <dbReference type="ARBA" id="ARBA00033748"/>
    </source>
</evidence>
<keyword evidence="1 6" id="KW-0285">Flavoprotein</keyword>
<dbReference type="InterPro" id="IPR051260">
    <property type="entry name" value="Diverse_substr_monoxygenases"/>
</dbReference>
<evidence type="ECO:0000313" key="8">
    <source>
        <dbReference type="EMBL" id="TCT05508.1"/>
    </source>
</evidence>
<evidence type="ECO:0000313" key="9">
    <source>
        <dbReference type="Proteomes" id="UP000294664"/>
    </source>
</evidence>
<dbReference type="RefSeq" id="WP_132030860.1">
    <property type="nucleotide sequence ID" value="NZ_SMAI01000004.1"/>
</dbReference>
<name>A0A4V2UY04_9HYPH</name>
<keyword evidence="2 6" id="KW-0288">FMN</keyword>
<feature type="binding site" evidence="6">
    <location>
        <position position="101"/>
    </location>
    <ligand>
        <name>FMN</name>
        <dbReference type="ChEBI" id="CHEBI:58210"/>
    </ligand>
</feature>
<dbReference type="Pfam" id="PF00296">
    <property type="entry name" value="Bac_luciferase"/>
    <property type="match status" value="1"/>
</dbReference>
<evidence type="ECO:0000256" key="1">
    <source>
        <dbReference type="ARBA" id="ARBA00022630"/>
    </source>
</evidence>
<dbReference type="InterPro" id="IPR011251">
    <property type="entry name" value="Luciferase-like_dom"/>
</dbReference>
<evidence type="ECO:0000256" key="6">
    <source>
        <dbReference type="PIRSR" id="PIRSR000337-1"/>
    </source>
</evidence>
<dbReference type="InterPro" id="IPR036661">
    <property type="entry name" value="Luciferase-like_sf"/>
</dbReference>
<keyword evidence="4 8" id="KW-0503">Monooxygenase</keyword>
<sequence>MKKIHLAFDMSWTNVETQWRQPGSWVGPDYPSVGLFEDMARLAERGGLDMIFFGDGTGIPDTWEGGIEDAVRYGVAWPRLDMSPWITLMSRVTSHVGFGLTYASTFMHPFYTARLLNSLDHVTNGRMAFNVVTSQRRSDYANYGYDELVDHNSRYDRLEEFVDVCRALWDSLDPDAFVWDRATGQVADPAKVRPINHHGQFFKVKGPLSVLPSPQRHPVVIQAGGSPRGTRAAAHVADHVFGLTKSVPLMQQQRSDLDAALRAEGRDPEDVGILWSMRAIVADTEAEAQALRERLIDGVSREAVGVWLSHNTGFDMSTLPQRFTLSELQARITAANASPVGFVALLAKEYGQDTEMSLDDFFEHGLRHATGYAITMAGTAKQVADRMEEMFEGTGSRGGFMISISQASPRAVPYNIVTQLVPELQRRGRYRTAYEGRTLKENLAS</sequence>
<keyword evidence="9" id="KW-1185">Reference proteome</keyword>